<name>A0A4R6U324_9BACI</name>
<keyword evidence="7" id="KW-1185">Reference proteome</keyword>
<evidence type="ECO:0000256" key="4">
    <source>
        <dbReference type="ARBA" id="ARBA00023136"/>
    </source>
</evidence>
<comment type="subcellular location">
    <subcellularLocation>
        <location evidence="1">Membrane</location>
        <topology evidence="1">Multi-pass membrane protein</topology>
    </subcellularLocation>
</comment>
<evidence type="ECO:0000313" key="7">
    <source>
        <dbReference type="Proteomes" id="UP000295632"/>
    </source>
</evidence>
<dbReference type="InterPro" id="IPR019109">
    <property type="entry name" value="MamF_MmsF"/>
</dbReference>
<evidence type="ECO:0000256" key="5">
    <source>
        <dbReference type="SAM" id="Phobius"/>
    </source>
</evidence>
<organism evidence="6 7">
    <name type="scientific">Aureibacillus halotolerans</name>
    <dbReference type="NCBI Taxonomy" id="1508390"/>
    <lineage>
        <taxon>Bacteria</taxon>
        <taxon>Bacillati</taxon>
        <taxon>Bacillota</taxon>
        <taxon>Bacilli</taxon>
        <taxon>Bacillales</taxon>
        <taxon>Bacillaceae</taxon>
        <taxon>Aureibacillus</taxon>
    </lineage>
</organism>
<evidence type="ECO:0000256" key="1">
    <source>
        <dbReference type="ARBA" id="ARBA00004141"/>
    </source>
</evidence>
<accession>A0A4R6U324</accession>
<feature type="transmembrane region" description="Helical" evidence="5">
    <location>
        <begin position="48"/>
        <end position="67"/>
    </location>
</feature>
<keyword evidence="3 5" id="KW-1133">Transmembrane helix</keyword>
<dbReference type="GO" id="GO:0016020">
    <property type="term" value="C:membrane"/>
    <property type="evidence" value="ECO:0007669"/>
    <property type="project" value="UniProtKB-SubCell"/>
</dbReference>
<feature type="transmembrane region" description="Helical" evidence="5">
    <location>
        <begin position="17"/>
        <end position="36"/>
    </location>
</feature>
<keyword evidence="4 5" id="KW-0472">Membrane</keyword>
<evidence type="ECO:0000256" key="2">
    <source>
        <dbReference type="ARBA" id="ARBA00022692"/>
    </source>
</evidence>
<evidence type="ECO:0000313" key="6">
    <source>
        <dbReference type="EMBL" id="TDQ40848.1"/>
    </source>
</evidence>
<proteinExistence type="predicted"/>
<dbReference type="OrthoDB" id="2657448at2"/>
<evidence type="ECO:0000256" key="3">
    <source>
        <dbReference type="ARBA" id="ARBA00022989"/>
    </source>
</evidence>
<comment type="caution">
    <text evidence="6">The sequence shown here is derived from an EMBL/GenBank/DDBJ whole genome shotgun (WGS) entry which is preliminary data.</text>
</comment>
<dbReference type="EMBL" id="SNYJ01000005">
    <property type="protein sequence ID" value="TDQ40848.1"/>
    <property type="molecule type" value="Genomic_DNA"/>
</dbReference>
<dbReference type="RefSeq" id="WP_133580035.1">
    <property type="nucleotide sequence ID" value="NZ_SNYJ01000005.1"/>
</dbReference>
<keyword evidence="2 5" id="KW-0812">Transmembrane</keyword>
<dbReference type="PANTHER" id="PTHR36460:SF1">
    <property type="entry name" value="UPF0132 DOMAIN PROTEIN (AFU_ORTHOLOGUE AFUA_3G10255)"/>
    <property type="match status" value="1"/>
</dbReference>
<dbReference type="PANTHER" id="PTHR36460">
    <property type="entry name" value="UPF0132 DOMAIN PROTEIN (AFU_ORTHOLOGUE AFUA_3G10255)"/>
    <property type="match status" value="1"/>
</dbReference>
<sequence length="111" mass="12602">MENNEITESSTNLDPKLAAMLCYLGIFITGIIFFMIEKKSRYVRYHAMQSIIVFGILSIISFVLGFIPVIGMIINLVYLVIWIVLMVSAYQGKWVKAPFASDIAERQSAKF</sequence>
<reference evidence="6 7" key="1">
    <citation type="submission" date="2019-03" db="EMBL/GenBank/DDBJ databases">
        <title>Genomic Encyclopedia of Type Strains, Phase IV (KMG-IV): sequencing the most valuable type-strain genomes for metagenomic binning, comparative biology and taxonomic classification.</title>
        <authorList>
            <person name="Goeker M."/>
        </authorList>
    </citation>
    <scope>NUCLEOTIDE SEQUENCE [LARGE SCALE GENOMIC DNA]</scope>
    <source>
        <strain evidence="6 7">DSM 28697</strain>
    </source>
</reference>
<dbReference type="Pfam" id="PF09685">
    <property type="entry name" value="MamF_MmsF"/>
    <property type="match status" value="1"/>
</dbReference>
<protein>
    <submittedName>
        <fullName evidence="6">Putative membrane protein</fullName>
    </submittedName>
</protein>
<dbReference type="AlphaFoldDB" id="A0A4R6U324"/>
<gene>
    <name evidence="6" type="ORF">EV213_105194</name>
</gene>
<dbReference type="Proteomes" id="UP000295632">
    <property type="component" value="Unassembled WGS sequence"/>
</dbReference>